<comment type="caution">
    <text evidence="1">The sequence shown here is derived from an EMBL/GenBank/DDBJ whole genome shotgun (WGS) entry which is preliminary data.</text>
</comment>
<proteinExistence type="predicted"/>
<dbReference type="EMBL" id="JANRMS010001036">
    <property type="protein sequence ID" value="KAJ3531692.1"/>
    <property type="molecule type" value="Genomic_DNA"/>
</dbReference>
<accession>A0ACC1S448</accession>
<evidence type="ECO:0000313" key="1">
    <source>
        <dbReference type="EMBL" id="KAJ3531692.1"/>
    </source>
</evidence>
<organism evidence="1 2">
    <name type="scientific">Fusarium decemcellulare</name>
    <dbReference type="NCBI Taxonomy" id="57161"/>
    <lineage>
        <taxon>Eukaryota</taxon>
        <taxon>Fungi</taxon>
        <taxon>Dikarya</taxon>
        <taxon>Ascomycota</taxon>
        <taxon>Pezizomycotina</taxon>
        <taxon>Sordariomycetes</taxon>
        <taxon>Hypocreomycetidae</taxon>
        <taxon>Hypocreales</taxon>
        <taxon>Nectriaceae</taxon>
        <taxon>Fusarium</taxon>
        <taxon>Fusarium decemcellulare species complex</taxon>
    </lineage>
</organism>
<reference evidence="1" key="1">
    <citation type="submission" date="2022-08" db="EMBL/GenBank/DDBJ databases">
        <title>Genome Sequence of Fusarium decemcellulare.</title>
        <authorList>
            <person name="Buettner E."/>
        </authorList>
    </citation>
    <scope>NUCLEOTIDE SEQUENCE</scope>
    <source>
        <strain evidence="1">Babe19</strain>
    </source>
</reference>
<gene>
    <name evidence="1" type="ORF">NM208_g8769</name>
</gene>
<name>A0ACC1S448_9HYPO</name>
<dbReference type="Proteomes" id="UP001148629">
    <property type="component" value="Unassembled WGS sequence"/>
</dbReference>
<protein>
    <submittedName>
        <fullName evidence="1">Uncharacterized protein</fullName>
    </submittedName>
</protein>
<sequence>MIPFSLSLSPSGAARRGGPIPVVNNTKAGVQDLDFPPFLAVALDETLDAFVSISFEGLPTPHHECTSHPRDDKLATHHKVKLTVEKMVPFDDYLGSATITGKVPKPNICITTTSTTIRPGNLIRDMVATKVMFELDTSPGVLVSVSFSTSMTRLAASLCFTFSLFTSVPHPKQASDLLPPSAPPPTGAYCPCTFAYGDAEIVHRFVRHANDVQLDEGVHKIVGRRQQKPPTADVYGGREAGQADGGRWAPTVWCFTSLRITTMVVVMVSLLTGLAVVLFLISASAAVRRGLGLITVAMPRVVDVRGQVNGTFFVTFHITSQVPRMCVHVPTIGRPPTASQAHGVVRERSPDALGHECHEYRDH</sequence>
<keyword evidence="2" id="KW-1185">Reference proteome</keyword>
<evidence type="ECO:0000313" key="2">
    <source>
        <dbReference type="Proteomes" id="UP001148629"/>
    </source>
</evidence>